<gene>
    <name evidence="1" type="ORF">DPMN_170561</name>
</gene>
<organism evidence="1 2">
    <name type="scientific">Dreissena polymorpha</name>
    <name type="common">Zebra mussel</name>
    <name type="synonym">Mytilus polymorpha</name>
    <dbReference type="NCBI Taxonomy" id="45954"/>
    <lineage>
        <taxon>Eukaryota</taxon>
        <taxon>Metazoa</taxon>
        <taxon>Spiralia</taxon>
        <taxon>Lophotrochozoa</taxon>
        <taxon>Mollusca</taxon>
        <taxon>Bivalvia</taxon>
        <taxon>Autobranchia</taxon>
        <taxon>Heteroconchia</taxon>
        <taxon>Euheterodonta</taxon>
        <taxon>Imparidentia</taxon>
        <taxon>Neoheterodontei</taxon>
        <taxon>Myida</taxon>
        <taxon>Dreissenoidea</taxon>
        <taxon>Dreissenidae</taxon>
        <taxon>Dreissena</taxon>
    </lineage>
</organism>
<dbReference type="Proteomes" id="UP000828390">
    <property type="component" value="Unassembled WGS sequence"/>
</dbReference>
<reference evidence="1" key="2">
    <citation type="submission" date="2020-11" db="EMBL/GenBank/DDBJ databases">
        <authorList>
            <person name="McCartney M.A."/>
            <person name="Auch B."/>
            <person name="Kono T."/>
            <person name="Mallez S."/>
            <person name="Becker A."/>
            <person name="Gohl D.M."/>
            <person name="Silverstein K.A.T."/>
            <person name="Koren S."/>
            <person name="Bechman K.B."/>
            <person name="Herman A."/>
            <person name="Abrahante J.E."/>
            <person name="Garbe J."/>
        </authorList>
    </citation>
    <scope>NUCLEOTIDE SEQUENCE</scope>
    <source>
        <strain evidence="1">Duluth1</strain>
        <tissue evidence="1">Whole animal</tissue>
    </source>
</reference>
<sequence>MCSFTNPHLCDYDLNCTAGSGFIWTRHYGYTDNPLNGPSADADGSPTGLSDQPVFKSVSLYPFPTI</sequence>
<accession>A0A9D4IBN1</accession>
<comment type="caution">
    <text evidence="1">The sequence shown here is derived from an EMBL/GenBank/DDBJ whole genome shotgun (WGS) entry which is preliminary data.</text>
</comment>
<dbReference type="AlphaFoldDB" id="A0A9D4IBN1"/>
<name>A0A9D4IBN1_DREPO</name>
<proteinExistence type="predicted"/>
<dbReference type="EMBL" id="JAIWYP010000009">
    <property type="protein sequence ID" value="KAH3769311.1"/>
    <property type="molecule type" value="Genomic_DNA"/>
</dbReference>
<protein>
    <submittedName>
        <fullName evidence="1">Uncharacterized protein</fullName>
    </submittedName>
</protein>
<evidence type="ECO:0000313" key="2">
    <source>
        <dbReference type="Proteomes" id="UP000828390"/>
    </source>
</evidence>
<reference evidence="1" key="1">
    <citation type="journal article" date="2019" name="bioRxiv">
        <title>The Genome of the Zebra Mussel, Dreissena polymorpha: A Resource for Invasive Species Research.</title>
        <authorList>
            <person name="McCartney M.A."/>
            <person name="Auch B."/>
            <person name="Kono T."/>
            <person name="Mallez S."/>
            <person name="Zhang Y."/>
            <person name="Obille A."/>
            <person name="Becker A."/>
            <person name="Abrahante J.E."/>
            <person name="Garbe J."/>
            <person name="Badalamenti J.P."/>
            <person name="Herman A."/>
            <person name="Mangelson H."/>
            <person name="Liachko I."/>
            <person name="Sullivan S."/>
            <person name="Sone E.D."/>
            <person name="Koren S."/>
            <person name="Silverstein K.A.T."/>
            <person name="Beckman K.B."/>
            <person name="Gohl D.M."/>
        </authorList>
    </citation>
    <scope>NUCLEOTIDE SEQUENCE</scope>
    <source>
        <strain evidence="1">Duluth1</strain>
        <tissue evidence="1">Whole animal</tissue>
    </source>
</reference>
<evidence type="ECO:0000313" key="1">
    <source>
        <dbReference type="EMBL" id="KAH3769311.1"/>
    </source>
</evidence>
<keyword evidence="2" id="KW-1185">Reference proteome</keyword>